<dbReference type="EMBL" id="JAODAN010000010">
    <property type="protein sequence ID" value="KAK1921805.1"/>
    <property type="molecule type" value="Genomic_DNA"/>
</dbReference>
<feature type="compositionally biased region" description="Basic and acidic residues" evidence="3">
    <location>
        <begin position="184"/>
        <end position="200"/>
    </location>
</feature>
<dbReference type="PANTHER" id="PTHR23138:SF142">
    <property type="entry name" value="RAN-BINDING PROTEIN 3B-RELATED"/>
    <property type="match status" value="1"/>
</dbReference>
<feature type="compositionally biased region" description="Polar residues" evidence="3">
    <location>
        <begin position="503"/>
        <end position="514"/>
    </location>
</feature>
<name>A0AAD9FJP8_PAPLA</name>
<dbReference type="SMART" id="SM00160">
    <property type="entry name" value="RanBD"/>
    <property type="match status" value="1"/>
</dbReference>
<feature type="compositionally biased region" description="Basic and acidic residues" evidence="3">
    <location>
        <begin position="335"/>
        <end position="346"/>
    </location>
</feature>
<comment type="subcellular location">
    <subcellularLocation>
        <location evidence="1">Nucleus</location>
    </subcellularLocation>
</comment>
<reference evidence="5" key="1">
    <citation type="submission" date="2023-02" db="EMBL/GenBank/DDBJ databases">
        <title>Identification and recombinant expression of a fungal hydrolase from Papiliotrema laurentii that hydrolyzes apple cutin and clears colloidal polyester polyurethane.</title>
        <authorList>
            <consortium name="DOE Joint Genome Institute"/>
            <person name="Roman V.A."/>
            <person name="Bojanowski C."/>
            <person name="Crable B.R."/>
            <person name="Wagner D.N."/>
            <person name="Hung C.S."/>
            <person name="Nadeau L.J."/>
            <person name="Schratz L."/>
            <person name="Haridas S."/>
            <person name="Pangilinan J."/>
            <person name="Lipzen A."/>
            <person name="Na H."/>
            <person name="Yan M."/>
            <person name="Ng V."/>
            <person name="Grigoriev I.V."/>
            <person name="Spatafora J.W."/>
            <person name="Barlow D."/>
            <person name="Biffinger J."/>
            <person name="Kelley-Loughnane N."/>
            <person name="Varaljay V.A."/>
            <person name="Crookes-Goodson W.J."/>
        </authorList>
    </citation>
    <scope>NUCLEOTIDE SEQUENCE</scope>
    <source>
        <strain evidence="5">5307AH</strain>
    </source>
</reference>
<dbReference type="PANTHER" id="PTHR23138">
    <property type="entry name" value="RAN BINDING PROTEIN"/>
    <property type="match status" value="1"/>
</dbReference>
<keyword evidence="2" id="KW-0539">Nucleus</keyword>
<feature type="compositionally biased region" description="Basic and acidic residues" evidence="3">
    <location>
        <begin position="229"/>
        <end position="250"/>
    </location>
</feature>
<feature type="compositionally biased region" description="Basic and acidic residues" evidence="3">
    <location>
        <begin position="211"/>
        <end position="221"/>
    </location>
</feature>
<feature type="domain" description="RanBD1" evidence="4">
    <location>
        <begin position="366"/>
        <end position="448"/>
    </location>
</feature>
<feature type="region of interest" description="Disordered" evidence="3">
    <location>
        <begin position="490"/>
        <end position="514"/>
    </location>
</feature>
<dbReference type="InterPro" id="IPR000156">
    <property type="entry name" value="Ran_bind_dom"/>
</dbReference>
<keyword evidence="6" id="KW-1185">Reference proteome</keyword>
<feature type="compositionally biased region" description="Basic and acidic residues" evidence="3">
    <location>
        <begin position="27"/>
        <end position="47"/>
    </location>
</feature>
<evidence type="ECO:0000256" key="2">
    <source>
        <dbReference type="ARBA" id="ARBA00023242"/>
    </source>
</evidence>
<feature type="compositionally biased region" description="Low complexity" evidence="3">
    <location>
        <begin position="296"/>
        <end position="314"/>
    </location>
</feature>
<feature type="compositionally biased region" description="Polar residues" evidence="3">
    <location>
        <begin position="53"/>
        <end position="72"/>
    </location>
</feature>
<evidence type="ECO:0000313" key="5">
    <source>
        <dbReference type="EMBL" id="KAK1921805.1"/>
    </source>
</evidence>
<dbReference type="SUPFAM" id="SSF50729">
    <property type="entry name" value="PH domain-like"/>
    <property type="match status" value="1"/>
</dbReference>
<feature type="compositionally biased region" description="Polar residues" evidence="3">
    <location>
        <begin position="315"/>
        <end position="324"/>
    </location>
</feature>
<gene>
    <name evidence="5" type="ORF">DB88DRAFT_499258</name>
</gene>
<feature type="compositionally biased region" description="Low complexity" evidence="3">
    <location>
        <begin position="251"/>
        <end position="288"/>
    </location>
</feature>
<feature type="region of interest" description="Disordered" evidence="3">
    <location>
        <begin position="1"/>
        <end position="385"/>
    </location>
</feature>
<dbReference type="Proteomes" id="UP001182556">
    <property type="component" value="Unassembled WGS sequence"/>
</dbReference>
<proteinExistence type="predicted"/>
<evidence type="ECO:0000256" key="3">
    <source>
        <dbReference type="SAM" id="MobiDB-lite"/>
    </source>
</evidence>
<dbReference type="InterPro" id="IPR011993">
    <property type="entry name" value="PH-like_dom_sf"/>
</dbReference>
<protein>
    <recommendedName>
        <fullName evidence="4">RanBD1 domain-containing protein</fullName>
    </recommendedName>
</protein>
<sequence length="514" mass="54849">MPREESTSPGGSGDEAVPMTHTASTDSKGRPETSLKRGRAESVEPLHSEIPSLPTTASKKNRLAPSTGQSPSKPLDPAETPNLDAKATPNATVVDPKSITEEAEEEEKETGNVGEVRRKVQEMTHDEKLENAAKKAKEQGEDEGVELELPEKDGEQPDSAMSISTRAASPQPEAPETAADAAPSDEKDEGKEGLKRKALDRSQSSYAPDEVENKRAKDELVSRIAPGDHVSRPADHQDQTEKQDEKESQADKAPVVAAPAAKKPQATFSSFSSTSSAFAAKASPFAASGNSSPFGAVASEASSSAATPSAFSRSGFGNYSSSFSPFAKTTPAARASDKEGAEKKTESSSTSFGDILSADAGDDNDEAENKVKMTEQDVYTGEEEEDTAYQTRTKLYVMQSDGGWRERGVGTLKINVRRSDQKGARLVMRAEGVLRLILNVSLYVGMSVLEDGKYVRVTVFEDGEKRFITFRTGSNKVAGELYHAITEHIPAGGPASQKETKNEASQSPSGEDKV</sequence>
<feature type="compositionally biased region" description="Polar residues" evidence="3">
    <location>
        <begin position="159"/>
        <end position="168"/>
    </location>
</feature>
<comment type="caution">
    <text evidence="5">The sequence shown here is derived from an EMBL/GenBank/DDBJ whole genome shotgun (WGS) entry which is preliminary data.</text>
</comment>
<dbReference type="Pfam" id="PF00638">
    <property type="entry name" value="Ran_BP1"/>
    <property type="match status" value="1"/>
</dbReference>
<dbReference type="InterPro" id="IPR045255">
    <property type="entry name" value="RanBP1-like"/>
</dbReference>
<evidence type="ECO:0000259" key="4">
    <source>
        <dbReference type="PROSITE" id="PS50196"/>
    </source>
</evidence>
<dbReference type="GO" id="GO:0005634">
    <property type="term" value="C:nucleus"/>
    <property type="evidence" value="ECO:0007669"/>
    <property type="project" value="UniProtKB-SubCell"/>
</dbReference>
<dbReference type="PROSITE" id="PS50196">
    <property type="entry name" value="RANBD1"/>
    <property type="match status" value="1"/>
</dbReference>
<organism evidence="5 6">
    <name type="scientific">Papiliotrema laurentii</name>
    <name type="common">Cryptococcus laurentii</name>
    <dbReference type="NCBI Taxonomy" id="5418"/>
    <lineage>
        <taxon>Eukaryota</taxon>
        <taxon>Fungi</taxon>
        <taxon>Dikarya</taxon>
        <taxon>Basidiomycota</taxon>
        <taxon>Agaricomycotina</taxon>
        <taxon>Tremellomycetes</taxon>
        <taxon>Tremellales</taxon>
        <taxon>Rhynchogastremaceae</taxon>
        <taxon>Papiliotrema</taxon>
    </lineage>
</organism>
<dbReference type="Gene3D" id="2.30.29.30">
    <property type="entry name" value="Pleckstrin-homology domain (PH domain)/Phosphotyrosine-binding domain (PTB)"/>
    <property type="match status" value="1"/>
</dbReference>
<evidence type="ECO:0000313" key="6">
    <source>
        <dbReference type="Proteomes" id="UP001182556"/>
    </source>
</evidence>
<feature type="compositionally biased region" description="Basic and acidic residues" evidence="3">
    <location>
        <begin position="115"/>
        <end position="139"/>
    </location>
</feature>
<evidence type="ECO:0000256" key="1">
    <source>
        <dbReference type="ARBA" id="ARBA00004123"/>
    </source>
</evidence>
<accession>A0AAD9FJP8</accession>
<dbReference type="AlphaFoldDB" id="A0AAD9FJP8"/>